<dbReference type="PANTHER" id="PTHR32305:SF15">
    <property type="entry name" value="PROTEIN RHSA-RELATED"/>
    <property type="match status" value="1"/>
</dbReference>
<dbReference type="Proteomes" id="UP000440498">
    <property type="component" value="Unassembled WGS sequence"/>
</dbReference>
<feature type="signal peptide" evidence="4">
    <location>
        <begin position="1"/>
        <end position="25"/>
    </location>
</feature>
<dbReference type="InterPro" id="IPR050708">
    <property type="entry name" value="T6SS_VgrG/RHS"/>
</dbReference>
<dbReference type="NCBIfam" id="TIGR01643">
    <property type="entry name" value="YD_repeat_2x"/>
    <property type="match status" value="3"/>
</dbReference>
<protein>
    <submittedName>
        <fullName evidence="6">Type IV secretion protein Rhs</fullName>
    </submittedName>
</protein>
<keyword evidence="1" id="KW-0677">Repeat</keyword>
<evidence type="ECO:0000259" key="5">
    <source>
        <dbReference type="Pfam" id="PF25023"/>
    </source>
</evidence>
<feature type="compositionally biased region" description="Low complexity" evidence="3">
    <location>
        <begin position="688"/>
        <end position="706"/>
    </location>
</feature>
<feature type="coiled-coil region" evidence="2">
    <location>
        <begin position="712"/>
        <end position="739"/>
    </location>
</feature>
<dbReference type="Pfam" id="PF25023">
    <property type="entry name" value="TEN_YD-shell"/>
    <property type="match status" value="1"/>
</dbReference>
<dbReference type="Gene3D" id="2.180.10.10">
    <property type="entry name" value="RHS repeat-associated core"/>
    <property type="match status" value="2"/>
</dbReference>
<accession>A0A6A7N0H8</accession>
<dbReference type="EMBL" id="WHUG01000003">
    <property type="protein sequence ID" value="MQA38398.1"/>
    <property type="molecule type" value="Genomic_DNA"/>
</dbReference>
<dbReference type="InterPro" id="IPR022385">
    <property type="entry name" value="Rhs_assc_core"/>
</dbReference>
<dbReference type="PANTHER" id="PTHR32305">
    <property type="match status" value="1"/>
</dbReference>
<name>A0A6A7N0H8_9BURK</name>
<evidence type="ECO:0000313" key="7">
    <source>
        <dbReference type="Proteomes" id="UP000440498"/>
    </source>
</evidence>
<dbReference type="InterPro" id="IPR056823">
    <property type="entry name" value="TEN-like_YD-shell"/>
</dbReference>
<keyword evidence="7" id="KW-1185">Reference proteome</keyword>
<dbReference type="Pfam" id="PF05593">
    <property type="entry name" value="RHS_repeat"/>
    <property type="match status" value="2"/>
</dbReference>
<evidence type="ECO:0000313" key="6">
    <source>
        <dbReference type="EMBL" id="MQA38398.1"/>
    </source>
</evidence>
<evidence type="ECO:0000256" key="2">
    <source>
        <dbReference type="SAM" id="Coils"/>
    </source>
</evidence>
<sequence length="786" mass="83632">MNRSLITRRLVCALIAWLAYTPVLGSFTGTQAAAQTVQNTLRTFQYDAQGNLIQTADALNNTTNLNYDPLHRVKQKVQPVPAAGVARPIINFSYDGLDQMATLSDPRNLSTSYTTDGLGNQSSLASPDTGTTNNTYDNAGNVLTSTDARGKVTSYTYDALNRLLSISFVTGTPVTYEYDGGSAGAAYAVGHLTKMSDESGQSAYAYDQMGHLLSKTQTTISATGTVNHTVSYAYSSSGKLLSLTYPSGNRVNYGYDAAGRVNSLTLNSSDSSGGTNTGTANVLLDQIAYAPFGAVQSWSWGNNSATAPNTYSRTFDLDGRVVSYPLGNVAASTGMLRTVVYDAASRITSMTHTGNATAATYDQTFAYDGLGRLINFIGNNSTQAYTYDANGNRTQLSMGAASFTNTVSLSSNRLTATTGPYPAKSYQYDAAGNPSSDGTITYTYNDRGRMKSSTKAGATTSYLYNGLGQRVSKTGALVATGGNEYVYDEEGKLLGEYDATGQVVQETVYLGTTPVSILKQARSGSPVVVSTTWYYVYADHIETPRIVTSAVNGAVVWHWLSVDPFGMSGPNENPTGAGEFIYNVRFPGQFYDRETNLHYNYFRDYDPQTGRYVQSDPIGLKGGINTYAYVEANPLSLSDPRGLTPNPLELACVAGPNPVCGVGVSLDVLTWIAAGAAVTAGGAIISSSSNKTSGTSAGASAKSCSSDSKDPCDEIRKKIRDLEQKLASKERQMAENRYDLYNRAYDSNPGGDLAGKGTWVGHLAQVEGLRVGLARAKAQAKAMGCL</sequence>
<dbReference type="InterPro" id="IPR031325">
    <property type="entry name" value="RHS_repeat"/>
</dbReference>
<organism evidence="6 7">
    <name type="scientific">Rugamonas aquatica</name>
    <dbReference type="NCBI Taxonomy" id="2743357"/>
    <lineage>
        <taxon>Bacteria</taxon>
        <taxon>Pseudomonadati</taxon>
        <taxon>Pseudomonadota</taxon>
        <taxon>Betaproteobacteria</taxon>
        <taxon>Burkholderiales</taxon>
        <taxon>Oxalobacteraceae</taxon>
        <taxon>Telluria group</taxon>
        <taxon>Rugamonas</taxon>
    </lineage>
</organism>
<dbReference type="AlphaFoldDB" id="A0A6A7N0H8"/>
<feature type="domain" description="Teneurin-like YD-shell" evidence="5">
    <location>
        <begin position="338"/>
        <end position="616"/>
    </location>
</feature>
<dbReference type="NCBIfam" id="TIGR03696">
    <property type="entry name" value="Rhs_assc_core"/>
    <property type="match status" value="1"/>
</dbReference>
<comment type="caution">
    <text evidence="6">The sequence shown here is derived from an EMBL/GenBank/DDBJ whole genome shotgun (WGS) entry which is preliminary data.</text>
</comment>
<feature type="chain" id="PRO_5025605044" evidence="4">
    <location>
        <begin position="26"/>
        <end position="786"/>
    </location>
</feature>
<proteinExistence type="predicted"/>
<feature type="region of interest" description="Disordered" evidence="3">
    <location>
        <begin position="688"/>
        <end position="710"/>
    </location>
</feature>
<evidence type="ECO:0000256" key="4">
    <source>
        <dbReference type="SAM" id="SignalP"/>
    </source>
</evidence>
<dbReference type="InterPro" id="IPR006530">
    <property type="entry name" value="YD"/>
</dbReference>
<evidence type="ECO:0000256" key="1">
    <source>
        <dbReference type="ARBA" id="ARBA00022737"/>
    </source>
</evidence>
<reference evidence="6 7" key="1">
    <citation type="submission" date="2019-10" db="EMBL/GenBank/DDBJ databases">
        <title>Two novel species isolated from a subtropical stream in China.</title>
        <authorList>
            <person name="Lu H."/>
        </authorList>
    </citation>
    <scope>NUCLEOTIDE SEQUENCE [LARGE SCALE GENOMIC DNA]</scope>
    <source>
        <strain evidence="6 7">FT29W</strain>
    </source>
</reference>
<feature type="region of interest" description="Disordered" evidence="3">
    <location>
        <begin position="112"/>
        <end position="137"/>
    </location>
</feature>
<gene>
    <name evidence="6" type="ORF">GEV02_09575</name>
</gene>
<keyword evidence="2" id="KW-0175">Coiled coil</keyword>
<keyword evidence="4" id="KW-0732">Signal</keyword>
<evidence type="ECO:0000256" key="3">
    <source>
        <dbReference type="SAM" id="MobiDB-lite"/>
    </source>
</evidence>
<dbReference type="RefSeq" id="WP_152837784.1">
    <property type="nucleotide sequence ID" value="NZ_WHUG01000003.1"/>
</dbReference>